<name>A0A072P335_9EURO</name>
<protein>
    <recommendedName>
        <fullName evidence="9">Sugar phosphate transporter domain-containing protein</fullName>
    </recommendedName>
</protein>
<evidence type="ECO:0000256" key="1">
    <source>
        <dbReference type="ARBA" id="ARBA00003420"/>
    </source>
</evidence>
<evidence type="ECO:0000256" key="5">
    <source>
        <dbReference type="ARBA" id="ARBA00022692"/>
    </source>
</evidence>
<reference evidence="10 11" key="1">
    <citation type="submission" date="2013-03" db="EMBL/GenBank/DDBJ databases">
        <title>The Genome Sequence of Exophiala aquamarina CBS 119918.</title>
        <authorList>
            <consortium name="The Broad Institute Genomics Platform"/>
            <person name="Cuomo C."/>
            <person name="de Hoog S."/>
            <person name="Gorbushina A."/>
            <person name="Walker B."/>
            <person name="Young S.K."/>
            <person name="Zeng Q."/>
            <person name="Gargeya S."/>
            <person name="Fitzgerald M."/>
            <person name="Haas B."/>
            <person name="Abouelleil A."/>
            <person name="Allen A.W."/>
            <person name="Alvarado L."/>
            <person name="Arachchi H.M."/>
            <person name="Berlin A.M."/>
            <person name="Chapman S.B."/>
            <person name="Gainer-Dewar J."/>
            <person name="Goldberg J."/>
            <person name="Griggs A."/>
            <person name="Gujja S."/>
            <person name="Hansen M."/>
            <person name="Howarth C."/>
            <person name="Imamovic A."/>
            <person name="Ireland A."/>
            <person name="Larimer J."/>
            <person name="McCowan C."/>
            <person name="Murphy C."/>
            <person name="Pearson M."/>
            <person name="Poon T.W."/>
            <person name="Priest M."/>
            <person name="Roberts A."/>
            <person name="Saif S."/>
            <person name="Shea T."/>
            <person name="Sisk P."/>
            <person name="Sykes S."/>
            <person name="Wortman J."/>
            <person name="Nusbaum C."/>
            <person name="Birren B."/>
        </authorList>
    </citation>
    <scope>NUCLEOTIDE SEQUENCE [LARGE SCALE GENOMIC DNA]</scope>
    <source>
        <strain evidence="10 11">CBS 119918</strain>
    </source>
</reference>
<comment type="caution">
    <text evidence="10">The sequence shown here is derived from an EMBL/GenBank/DDBJ whole genome shotgun (WGS) entry which is preliminary data.</text>
</comment>
<dbReference type="VEuPathDB" id="FungiDB:A1O9_09407"/>
<feature type="domain" description="Sugar phosphate transporter" evidence="9">
    <location>
        <begin position="18"/>
        <end position="253"/>
    </location>
</feature>
<feature type="transmembrane region" description="Helical" evidence="8">
    <location>
        <begin position="211"/>
        <end position="232"/>
    </location>
</feature>
<dbReference type="GO" id="GO:0005789">
    <property type="term" value="C:endoplasmic reticulum membrane"/>
    <property type="evidence" value="ECO:0007669"/>
    <property type="project" value="UniProtKB-SubCell"/>
</dbReference>
<evidence type="ECO:0000256" key="4">
    <source>
        <dbReference type="ARBA" id="ARBA00011182"/>
    </source>
</evidence>
<dbReference type="Pfam" id="PF03151">
    <property type="entry name" value="TPT"/>
    <property type="match status" value="1"/>
</dbReference>
<evidence type="ECO:0000256" key="3">
    <source>
        <dbReference type="ARBA" id="ARBA00010425"/>
    </source>
</evidence>
<sequence length="261" mass="28418">MAATQIIARLTATIDTGKQFGTSSKKFFTVIVPIGLMFTGSLIFNNLPYLTLNVAFIQMIKSLGPATIVFALYTLRLATPSSKECVAISLIIGGFLLCILGEIRFSLKGTTYQVLGLLFEAYRGGLTQKCFTQEERLDPLAFLYYFAPVSTLAVGTVAAATEWQGDTWGQTGEVWSHIRAVHPTIFIANGAMAFSLNIVITALLKRTGALTIPLLGLVRTVLVMVGSVLVWSTVVTPLQMLGFFVTVNGLVWYYVLKGRKS</sequence>
<evidence type="ECO:0000256" key="2">
    <source>
        <dbReference type="ARBA" id="ARBA00004477"/>
    </source>
</evidence>
<keyword evidence="7 8" id="KW-0472">Membrane</keyword>
<evidence type="ECO:0000313" key="11">
    <source>
        <dbReference type="Proteomes" id="UP000027920"/>
    </source>
</evidence>
<evidence type="ECO:0000256" key="6">
    <source>
        <dbReference type="ARBA" id="ARBA00022989"/>
    </source>
</evidence>
<evidence type="ECO:0000256" key="8">
    <source>
        <dbReference type="SAM" id="Phobius"/>
    </source>
</evidence>
<keyword evidence="5 8" id="KW-0812">Transmembrane</keyword>
<accession>A0A072P335</accession>
<evidence type="ECO:0000259" key="9">
    <source>
        <dbReference type="Pfam" id="PF03151"/>
    </source>
</evidence>
<dbReference type="OrthoDB" id="6418713at2759"/>
<dbReference type="PANTHER" id="PTHR11132">
    <property type="entry name" value="SOLUTE CARRIER FAMILY 35"/>
    <property type="match status" value="1"/>
</dbReference>
<dbReference type="InterPro" id="IPR050186">
    <property type="entry name" value="TPT_transporter"/>
</dbReference>
<dbReference type="Proteomes" id="UP000027920">
    <property type="component" value="Unassembled WGS sequence"/>
</dbReference>
<dbReference type="AlphaFoldDB" id="A0A072P335"/>
<dbReference type="InterPro" id="IPR004853">
    <property type="entry name" value="Sugar_P_trans_dom"/>
</dbReference>
<evidence type="ECO:0000313" key="10">
    <source>
        <dbReference type="EMBL" id="KEF54241.1"/>
    </source>
</evidence>
<organism evidence="10 11">
    <name type="scientific">Exophiala aquamarina CBS 119918</name>
    <dbReference type="NCBI Taxonomy" id="1182545"/>
    <lineage>
        <taxon>Eukaryota</taxon>
        <taxon>Fungi</taxon>
        <taxon>Dikarya</taxon>
        <taxon>Ascomycota</taxon>
        <taxon>Pezizomycotina</taxon>
        <taxon>Eurotiomycetes</taxon>
        <taxon>Chaetothyriomycetidae</taxon>
        <taxon>Chaetothyriales</taxon>
        <taxon>Herpotrichiellaceae</taxon>
        <taxon>Exophiala</taxon>
    </lineage>
</organism>
<evidence type="ECO:0000256" key="7">
    <source>
        <dbReference type="ARBA" id="ARBA00023136"/>
    </source>
</evidence>
<comment type="subcellular location">
    <subcellularLocation>
        <location evidence="2">Endoplasmic reticulum membrane</location>
        <topology evidence="2">Multi-pass membrane protein</topology>
    </subcellularLocation>
</comment>
<proteinExistence type="inferred from homology"/>
<feature type="transmembrane region" description="Helical" evidence="8">
    <location>
        <begin position="27"/>
        <end position="44"/>
    </location>
</feature>
<dbReference type="RefSeq" id="XP_013256831.1">
    <property type="nucleotide sequence ID" value="XM_013401377.1"/>
</dbReference>
<feature type="transmembrane region" description="Helical" evidence="8">
    <location>
        <begin position="85"/>
        <end position="107"/>
    </location>
</feature>
<comment type="function">
    <text evidence="1">Involved in the import of GDP-mannose from the cytoplasm into the Golgi lumen.</text>
</comment>
<comment type="subunit">
    <text evidence="4">Homooligomer.</text>
</comment>
<keyword evidence="6 8" id="KW-1133">Transmembrane helix</keyword>
<feature type="transmembrane region" description="Helical" evidence="8">
    <location>
        <begin position="50"/>
        <end position="73"/>
    </location>
</feature>
<keyword evidence="11" id="KW-1185">Reference proteome</keyword>
<dbReference type="GeneID" id="25284316"/>
<gene>
    <name evidence="10" type="ORF">A1O9_09407</name>
</gene>
<comment type="similarity">
    <text evidence="3">Belongs to the TPT transporter family. SLC35D subfamily.</text>
</comment>
<feature type="transmembrane region" description="Helical" evidence="8">
    <location>
        <begin position="238"/>
        <end position="256"/>
    </location>
</feature>
<dbReference type="EMBL" id="AMGV01000010">
    <property type="protein sequence ID" value="KEF54241.1"/>
    <property type="molecule type" value="Genomic_DNA"/>
</dbReference>
<feature type="transmembrane region" description="Helical" evidence="8">
    <location>
        <begin position="185"/>
        <end position="204"/>
    </location>
</feature>
<dbReference type="HOGENOM" id="CLU_022332_0_1_1"/>